<feature type="region of interest" description="Disordered" evidence="1">
    <location>
        <begin position="193"/>
        <end position="217"/>
    </location>
</feature>
<dbReference type="HOGENOM" id="CLU_1272091_0_0_1"/>
<keyword evidence="3" id="KW-1185">Reference proteome</keyword>
<organism evidence="2 3">
    <name type="scientific">Botryobasidium botryosum (strain FD-172 SS1)</name>
    <dbReference type="NCBI Taxonomy" id="930990"/>
    <lineage>
        <taxon>Eukaryota</taxon>
        <taxon>Fungi</taxon>
        <taxon>Dikarya</taxon>
        <taxon>Basidiomycota</taxon>
        <taxon>Agaricomycotina</taxon>
        <taxon>Agaricomycetes</taxon>
        <taxon>Cantharellales</taxon>
        <taxon>Botryobasidiaceae</taxon>
        <taxon>Botryobasidium</taxon>
    </lineage>
</organism>
<feature type="compositionally biased region" description="Low complexity" evidence="1">
    <location>
        <begin position="141"/>
        <end position="151"/>
    </location>
</feature>
<accession>A0A067N195</accession>
<dbReference type="EMBL" id="KL198017">
    <property type="protein sequence ID" value="KDQ20720.1"/>
    <property type="molecule type" value="Genomic_DNA"/>
</dbReference>
<dbReference type="AlphaFoldDB" id="A0A067N195"/>
<evidence type="ECO:0000313" key="3">
    <source>
        <dbReference type="Proteomes" id="UP000027195"/>
    </source>
</evidence>
<feature type="region of interest" description="Disordered" evidence="1">
    <location>
        <begin position="132"/>
        <end position="157"/>
    </location>
</feature>
<name>A0A067N195_BOTB1</name>
<gene>
    <name evidence="2" type="ORF">BOTBODRAFT_316371</name>
</gene>
<reference evidence="3" key="1">
    <citation type="journal article" date="2014" name="Proc. Natl. Acad. Sci. U.S.A.">
        <title>Extensive sampling of basidiomycete genomes demonstrates inadequacy of the white-rot/brown-rot paradigm for wood decay fungi.</title>
        <authorList>
            <person name="Riley R."/>
            <person name="Salamov A.A."/>
            <person name="Brown D.W."/>
            <person name="Nagy L.G."/>
            <person name="Floudas D."/>
            <person name="Held B.W."/>
            <person name="Levasseur A."/>
            <person name="Lombard V."/>
            <person name="Morin E."/>
            <person name="Otillar R."/>
            <person name="Lindquist E.A."/>
            <person name="Sun H."/>
            <person name="LaButti K.M."/>
            <person name="Schmutz J."/>
            <person name="Jabbour D."/>
            <person name="Luo H."/>
            <person name="Baker S.E."/>
            <person name="Pisabarro A.G."/>
            <person name="Walton J.D."/>
            <person name="Blanchette R.A."/>
            <person name="Henrissat B."/>
            <person name="Martin F."/>
            <person name="Cullen D."/>
            <person name="Hibbett D.S."/>
            <person name="Grigoriev I.V."/>
        </authorList>
    </citation>
    <scope>NUCLEOTIDE SEQUENCE [LARGE SCALE GENOMIC DNA]</scope>
    <source>
        <strain evidence="3">FD-172 SS1</strain>
    </source>
</reference>
<dbReference type="Proteomes" id="UP000027195">
    <property type="component" value="Unassembled WGS sequence"/>
</dbReference>
<evidence type="ECO:0000256" key="1">
    <source>
        <dbReference type="SAM" id="MobiDB-lite"/>
    </source>
</evidence>
<dbReference type="OrthoDB" id="2413468at2759"/>
<sequence length="217" mass="22444">MLRKQRRVSHISVATEATFPIRADASAATNLSSHNHDSDIAPTGPPSTLPYPSLAPGLASRNYRSAIGLSTRTLSLTGGKSSSVGFFASIGRKASMNRSRPLLPPPATRLLSKAISEPRAIGLPMHAVSSLGHGGGGSSIGHGTSSLGHSSEVARTSTEPLRTVPEVRMAAPTIPGGPRARPLGGRAQRSTTVLPLPQGTSAPAGHDLRRVSTNTKF</sequence>
<dbReference type="STRING" id="930990.A0A067N195"/>
<dbReference type="InParanoid" id="A0A067N195"/>
<evidence type="ECO:0000313" key="2">
    <source>
        <dbReference type="EMBL" id="KDQ20720.1"/>
    </source>
</evidence>
<protein>
    <submittedName>
        <fullName evidence="2">Uncharacterized protein</fullName>
    </submittedName>
</protein>
<proteinExistence type="predicted"/>